<feature type="domain" description="Acyclic terpene utilisation N-terminal" evidence="1">
    <location>
        <begin position="6"/>
        <end position="434"/>
    </location>
</feature>
<dbReference type="Pfam" id="PF07287">
    <property type="entry name" value="AtuA"/>
    <property type="match status" value="1"/>
</dbReference>
<dbReference type="InterPro" id="IPR010839">
    <property type="entry name" value="AtuA_N"/>
</dbReference>
<dbReference type="PANTHER" id="PTHR47472">
    <property type="entry name" value="PROPIONYL-COA CARBOXYLASE"/>
    <property type="match status" value="1"/>
</dbReference>
<sequence length="448" mass="47880">MKKEFVRIGCGAGFSGDRLEPAVILAKEGNLDYLVLECLAERTISLAQKRKKKDPNLGYDPLLERRIESLLPILVQKNIRLISNMGAANPLAGGKKILEIAQKLGIDITVAVVHGDDVFELLSGDESTLESGKPIKDYGNLLSANAYLGIDAILPALQTNATIILTGRVADPSLFLAPLVHEFGWDPQDSNLMGQGTVIGHLMECAGQITGGYFADPVTKPVPDMDKLGHPIAEVGINGTAKITKVDGTGGIITRQTAKEQLLYEVLDPHGYFTPDVVADFSKVSIIESGENEISVSGGAGQKAPETLKVSVGYEAGFLGEGEISYAGAHAKERAMLAGEIIEKRIKSQFDEFRVDYIGMSSLHGLSLSQSSNPYEVRLRVAGKTQDQNKASLVGEEVEALYTNGPAGGGGARKNTTELVGVVSILMDRKKIKPLLTIINSKPGSDEN</sequence>
<dbReference type="Proteomes" id="UP000664480">
    <property type="component" value="Unassembled WGS sequence"/>
</dbReference>
<reference evidence="2 3" key="1">
    <citation type="submission" date="2021-03" db="EMBL/GenBank/DDBJ databases">
        <title>novel species isolated from a fishpond in China.</title>
        <authorList>
            <person name="Lu H."/>
            <person name="Cai Z."/>
        </authorList>
    </citation>
    <scope>NUCLEOTIDE SEQUENCE [LARGE SCALE GENOMIC DNA]</scope>
    <source>
        <strain evidence="2 3">YJ13C</strain>
    </source>
</reference>
<evidence type="ECO:0000259" key="1">
    <source>
        <dbReference type="Pfam" id="PF07287"/>
    </source>
</evidence>
<accession>A0ABS3CDQ0</accession>
<keyword evidence="3" id="KW-1185">Reference proteome</keyword>
<organism evidence="2 3">
    <name type="scientific">Algoriphagus pacificus</name>
    <dbReference type="NCBI Taxonomy" id="2811234"/>
    <lineage>
        <taxon>Bacteria</taxon>
        <taxon>Pseudomonadati</taxon>
        <taxon>Bacteroidota</taxon>
        <taxon>Cytophagia</taxon>
        <taxon>Cytophagales</taxon>
        <taxon>Cyclobacteriaceae</taxon>
        <taxon>Algoriphagus</taxon>
    </lineage>
</organism>
<evidence type="ECO:0000313" key="3">
    <source>
        <dbReference type="Proteomes" id="UP000664480"/>
    </source>
</evidence>
<proteinExistence type="predicted"/>
<gene>
    <name evidence="2" type="ORF">J0A69_07335</name>
</gene>
<dbReference type="EMBL" id="JAFKCU010000002">
    <property type="protein sequence ID" value="MBN7815233.1"/>
    <property type="molecule type" value="Genomic_DNA"/>
</dbReference>
<protein>
    <submittedName>
        <fullName evidence="2">DUF1446 domain-containing protein</fullName>
    </submittedName>
</protein>
<evidence type="ECO:0000313" key="2">
    <source>
        <dbReference type="EMBL" id="MBN7815233.1"/>
    </source>
</evidence>
<dbReference type="RefSeq" id="WP_206585920.1">
    <property type="nucleotide sequence ID" value="NZ_JAFKCU010000002.1"/>
</dbReference>
<comment type="caution">
    <text evidence="2">The sequence shown here is derived from an EMBL/GenBank/DDBJ whole genome shotgun (WGS) entry which is preliminary data.</text>
</comment>
<name>A0ABS3CDQ0_9BACT</name>
<dbReference type="PANTHER" id="PTHR47472:SF1">
    <property type="entry name" value="DUF1446-DOMAIN-CONTAINING PROTEIN"/>
    <property type="match status" value="1"/>
</dbReference>